<feature type="compositionally biased region" description="Acidic residues" evidence="3">
    <location>
        <begin position="107"/>
        <end position="117"/>
    </location>
</feature>
<dbReference type="PANTHER" id="PTHR23310:SF105">
    <property type="entry name" value="ACYL-COA-BINDING DOMAIN-CONTAINING PROTEIN 5"/>
    <property type="match status" value="1"/>
</dbReference>
<dbReference type="EMBL" id="JAGFBR010000017">
    <property type="protein sequence ID" value="KAH0451387.1"/>
    <property type="molecule type" value="Genomic_DNA"/>
</dbReference>
<feature type="compositionally biased region" description="Basic and acidic residues" evidence="3">
    <location>
        <begin position="90"/>
        <end position="106"/>
    </location>
</feature>
<evidence type="ECO:0000256" key="2">
    <source>
        <dbReference type="ARBA" id="ARBA00023121"/>
    </source>
</evidence>
<keyword evidence="6" id="KW-1185">Reference proteome</keyword>
<dbReference type="InterPro" id="IPR000582">
    <property type="entry name" value="Acyl-CoA-binding_protein"/>
</dbReference>
<sequence length="420" mass="46317">MDLNFYQELLLTAFFSVLFAFLFGKITGDGFGDGERPDDALASADLSDSREKLPIPEVEELEEAVDGFKTGKELLGSEREIACMMVDSAERSDEVRGSGKEMRADTDEVGEEEEEEINATKMADAMVIERDGAEDIKEEEEKGEVIEAKLCSSELKMLCGGASEIGSRRGEEVSIEIRGGSLLHGEDEWERIDKTELEKLFSMAVEYTVSSSGAEALARLNRDVQMNLYGFYKVATEGPCHESQPLPLNVSGRARWHAWQKLGSMTPETAMAEYINLLSKSIPGCIVESSGEDAKFDRADDPPGKERSNTVHHDLYSFLQNQLSPGIERKLEGHHDLAFLEVESATGGSKFLEQESDQAILPLDLLDGFALAKGWQAHTFSTCCFQPEGHSSVYTSNQTLATGISNHIMPPALKIVIIIW</sequence>
<dbReference type="PROSITE" id="PS51228">
    <property type="entry name" value="ACB_2"/>
    <property type="match status" value="1"/>
</dbReference>
<evidence type="ECO:0000259" key="4">
    <source>
        <dbReference type="PROSITE" id="PS51228"/>
    </source>
</evidence>
<protein>
    <recommendedName>
        <fullName evidence="4">ACB domain-containing protein</fullName>
    </recommendedName>
</protein>
<accession>A0AAV7G6G3</accession>
<name>A0AAV7G6G3_DENCH</name>
<dbReference type="PRINTS" id="PR00689">
    <property type="entry name" value="ACOABINDINGP"/>
</dbReference>
<dbReference type="InterPro" id="IPR014352">
    <property type="entry name" value="FERM/acyl-CoA-bd_prot_sf"/>
</dbReference>
<evidence type="ECO:0000313" key="6">
    <source>
        <dbReference type="Proteomes" id="UP000775213"/>
    </source>
</evidence>
<evidence type="ECO:0000256" key="3">
    <source>
        <dbReference type="SAM" id="MobiDB-lite"/>
    </source>
</evidence>
<dbReference type="GO" id="GO:0006631">
    <property type="term" value="P:fatty acid metabolic process"/>
    <property type="evidence" value="ECO:0007669"/>
    <property type="project" value="TreeGrafter"/>
</dbReference>
<comment type="caution">
    <text evidence="5">The sequence shown here is derived from an EMBL/GenBank/DDBJ whole genome shotgun (WGS) entry which is preliminary data.</text>
</comment>
<dbReference type="SUPFAM" id="SSF47027">
    <property type="entry name" value="Acyl-CoA binding protein"/>
    <property type="match status" value="1"/>
</dbReference>
<organism evidence="5 6">
    <name type="scientific">Dendrobium chrysotoxum</name>
    <name type="common">Orchid</name>
    <dbReference type="NCBI Taxonomy" id="161865"/>
    <lineage>
        <taxon>Eukaryota</taxon>
        <taxon>Viridiplantae</taxon>
        <taxon>Streptophyta</taxon>
        <taxon>Embryophyta</taxon>
        <taxon>Tracheophyta</taxon>
        <taxon>Spermatophyta</taxon>
        <taxon>Magnoliopsida</taxon>
        <taxon>Liliopsida</taxon>
        <taxon>Asparagales</taxon>
        <taxon>Orchidaceae</taxon>
        <taxon>Epidendroideae</taxon>
        <taxon>Malaxideae</taxon>
        <taxon>Dendrobiinae</taxon>
        <taxon>Dendrobium</taxon>
    </lineage>
</organism>
<dbReference type="Pfam" id="PF00887">
    <property type="entry name" value="ACBP"/>
    <property type="match status" value="1"/>
</dbReference>
<comment type="similarity">
    <text evidence="1">Belongs to the ACBP family.</text>
</comment>
<gene>
    <name evidence="5" type="ORF">IEQ34_018686</name>
</gene>
<dbReference type="GO" id="GO:0000062">
    <property type="term" value="F:fatty-acyl-CoA binding"/>
    <property type="evidence" value="ECO:0007669"/>
    <property type="project" value="InterPro"/>
</dbReference>
<dbReference type="Proteomes" id="UP000775213">
    <property type="component" value="Unassembled WGS sequence"/>
</dbReference>
<dbReference type="PANTHER" id="PTHR23310">
    <property type="entry name" value="ACYL-COA-BINDING PROTEIN, ACBP"/>
    <property type="match status" value="1"/>
</dbReference>
<dbReference type="Gene3D" id="1.20.80.10">
    <property type="match status" value="1"/>
</dbReference>
<proteinExistence type="inferred from homology"/>
<reference evidence="5 6" key="1">
    <citation type="journal article" date="2021" name="Hortic Res">
        <title>Chromosome-scale assembly of the Dendrobium chrysotoxum genome enhances the understanding of orchid evolution.</title>
        <authorList>
            <person name="Zhang Y."/>
            <person name="Zhang G.Q."/>
            <person name="Zhang D."/>
            <person name="Liu X.D."/>
            <person name="Xu X.Y."/>
            <person name="Sun W.H."/>
            <person name="Yu X."/>
            <person name="Zhu X."/>
            <person name="Wang Z.W."/>
            <person name="Zhao X."/>
            <person name="Zhong W.Y."/>
            <person name="Chen H."/>
            <person name="Yin W.L."/>
            <person name="Huang T."/>
            <person name="Niu S.C."/>
            <person name="Liu Z.J."/>
        </authorList>
    </citation>
    <scope>NUCLEOTIDE SEQUENCE [LARGE SCALE GENOMIC DNA]</scope>
    <source>
        <strain evidence="5">Lindl</strain>
    </source>
</reference>
<feature type="region of interest" description="Disordered" evidence="3">
    <location>
        <begin position="90"/>
        <end position="118"/>
    </location>
</feature>
<evidence type="ECO:0000256" key="1">
    <source>
        <dbReference type="ARBA" id="ARBA00005567"/>
    </source>
</evidence>
<dbReference type="InterPro" id="IPR035984">
    <property type="entry name" value="Acyl-CoA-binding_sf"/>
</dbReference>
<dbReference type="AlphaFoldDB" id="A0AAV7G6G3"/>
<feature type="domain" description="ACB" evidence="4">
    <location>
        <begin position="197"/>
        <end position="287"/>
    </location>
</feature>
<evidence type="ECO:0000313" key="5">
    <source>
        <dbReference type="EMBL" id="KAH0451387.1"/>
    </source>
</evidence>
<keyword evidence="2" id="KW-0446">Lipid-binding</keyword>